<evidence type="ECO:0000313" key="2">
    <source>
        <dbReference type="Proteomes" id="UP001732700"/>
    </source>
</evidence>
<reference evidence="1" key="1">
    <citation type="submission" date="2021-05" db="EMBL/GenBank/DDBJ databases">
        <authorList>
            <person name="Scholz U."/>
            <person name="Mascher M."/>
            <person name="Fiebig A."/>
        </authorList>
    </citation>
    <scope>NUCLEOTIDE SEQUENCE [LARGE SCALE GENOMIC DNA]</scope>
</reference>
<proteinExistence type="predicted"/>
<dbReference type="EnsemblPlants" id="AVESA.00010b.r2.5AG0807920.1">
    <property type="protein sequence ID" value="AVESA.00010b.r2.5AG0807920.1.CDS"/>
    <property type="gene ID" value="AVESA.00010b.r2.5AG0807920"/>
</dbReference>
<evidence type="ECO:0000313" key="1">
    <source>
        <dbReference type="EnsemblPlants" id="AVESA.00010b.r2.5AG0807920.1.CDS"/>
    </source>
</evidence>
<keyword evidence="2" id="KW-1185">Reference proteome</keyword>
<protein>
    <submittedName>
        <fullName evidence="1">Uncharacterized protein</fullName>
    </submittedName>
</protein>
<organism evidence="1 2">
    <name type="scientific">Avena sativa</name>
    <name type="common">Oat</name>
    <dbReference type="NCBI Taxonomy" id="4498"/>
    <lineage>
        <taxon>Eukaryota</taxon>
        <taxon>Viridiplantae</taxon>
        <taxon>Streptophyta</taxon>
        <taxon>Embryophyta</taxon>
        <taxon>Tracheophyta</taxon>
        <taxon>Spermatophyta</taxon>
        <taxon>Magnoliopsida</taxon>
        <taxon>Liliopsida</taxon>
        <taxon>Poales</taxon>
        <taxon>Poaceae</taxon>
        <taxon>BOP clade</taxon>
        <taxon>Pooideae</taxon>
        <taxon>Poodae</taxon>
        <taxon>Poeae</taxon>
        <taxon>Poeae Chloroplast Group 1 (Aveneae type)</taxon>
        <taxon>Aveninae</taxon>
        <taxon>Avena</taxon>
    </lineage>
</organism>
<reference evidence="1" key="2">
    <citation type="submission" date="2025-09" db="UniProtKB">
        <authorList>
            <consortium name="EnsemblPlants"/>
        </authorList>
    </citation>
    <scope>IDENTIFICATION</scope>
</reference>
<dbReference type="Proteomes" id="UP001732700">
    <property type="component" value="Chromosome 5A"/>
</dbReference>
<accession>A0ACD5XFS2</accession>
<sequence>MFVEVSFFGASIEGHNTGSKETSERSHHSSRVGVLLDIGSFSTPKGLLEWIVSKIDPELGEFRNPRNNTHIVFNKEMVVKALGLPRGTRPVVLTGDHEESPHRDFYRIRYKTAGMRSPIYYAEHLLENDELDDETWFRTFYLVVIGRYFFPGTSSMLPLEYLGSLGDSKLVCEYDWADQIFRHTMSGIKCFQERCRKAKKAGNTNPLWAGGCLPWIAIVYMDHLDFPVSTLSTHRINDAIPRASNISDADFMFVMKHDKNKLTLIPNTYGVRPFRPFNATPYAVVDANLGNKDFEAPILPQPREAHPSHSGQDASQQHTTQTLSSPEVLFN</sequence>
<name>A0ACD5XFS2_AVESA</name>